<dbReference type="AlphaFoldDB" id="A0A4R0MQ60"/>
<keyword evidence="1 4" id="KW-0378">Hydrolase</keyword>
<keyword evidence="5" id="KW-1185">Reference proteome</keyword>
<evidence type="ECO:0000313" key="4">
    <source>
        <dbReference type="EMBL" id="TCC88697.1"/>
    </source>
</evidence>
<evidence type="ECO:0000256" key="1">
    <source>
        <dbReference type="ARBA" id="ARBA00022801"/>
    </source>
</evidence>
<protein>
    <submittedName>
        <fullName evidence="4">Alpha/beta hydrolase</fullName>
    </submittedName>
</protein>
<evidence type="ECO:0000256" key="2">
    <source>
        <dbReference type="SAM" id="SignalP"/>
    </source>
</evidence>
<sequence>MKLSSFILLAVALLTFNTEIFCQQPAIFLYPNGVPNSKKAPADYLETRELNNVRMVTDPSITPYFPASDKANGAAIVICPGGGYGFLAVESEGAEVARKFNEIGITAFVLKYRLPSDKIMADKSIGSLQDAQRAVQLVRERSREWGLNPAKIGIIGFSAGGHVASTAGTHFNKVLIANPNNTSIRPDFMMLIYPVITFGEFAHRGSQVKLLGQDASPAQIDLYSNEKQVTPQTPPTFLVHSENDKHVPIQNSLKFYEALLKEDVKAEMHLYQSGSHGYGLNNGSTPDKWFDRGVNFLIQNGFIPSLPKIK</sequence>
<dbReference type="RefSeq" id="WP_131554751.1">
    <property type="nucleotide sequence ID" value="NZ_SJSK01000005.1"/>
</dbReference>
<evidence type="ECO:0000313" key="5">
    <source>
        <dbReference type="Proteomes" id="UP000292884"/>
    </source>
</evidence>
<dbReference type="GO" id="GO:0016787">
    <property type="term" value="F:hydrolase activity"/>
    <property type="evidence" value="ECO:0007669"/>
    <property type="project" value="UniProtKB-KW"/>
</dbReference>
<feature type="chain" id="PRO_5020810582" evidence="2">
    <location>
        <begin position="23"/>
        <end position="310"/>
    </location>
</feature>
<dbReference type="Proteomes" id="UP000292884">
    <property type="component" value="Unassembled WGS sequence"/>
</dbReference>
<reference evidence="4 5" key="1">
    <citation type="submission" date="2019-02" db="EMBL/GenBank/DDBJ databases">
        <title>Pedobacter sp. RP-1-13 sp. nov., isolated from Arctic soil.</title>
        <authorList>
            <person name="Dahal R.H."/>
        </authorList>
    </citation>
    <scope>NUCLEOTIDE SEQUENCE [LARGE SCALE GENOMIC DNA]</scope>
    <source>
        <strain evidence="4 5">RP-1-13</strain>
    </source>
</reference>
<dbReference type="Pfam" id="PF20434">
    <property type="entry name" value="BD-FAE"/>
    <property type="match status" value="1"/>
</dbReference>
<gene>
    <name evidence="4" type="ORF">EZ428_18850</name>
</gene>
<evidence type="ECO:0000259" key="3">
    <source>
        <dbReference type="Pfam" id="PF20434"/>
    </source>
</evidence>
<comment type="caution">
    <text evidence="4">The sequence shown here is derived from an EMBL/GenBank/DDBJ whole genome shotgun (WGS) entry which is preliminary data.</text>
</comment>
<dbReference type="Gene3D" id="3.40.50.1820">
    <property type="entry name" value="alpha/beta hydrolase"/>
    <property type="match status" value="1"/>
</dbReference>
<accession>A0A4R0MQ60</accession>
<dbReference type="InterPro" id="IPR029058">
    <property type="entry name" value="AB_hydrolase_fold"/>
</dbReference>
<dbReference type="InterPro" id="IPR049492">
    <property type="entry name" value="BD-FAE-like_dom"/>
</dbReference>
<proteinExistence type="predicted"/>
<organism evidence="4 5">
    <name type="scientific">Pedobacter frigiditerrae</name>
    <dbReference type="NCBI Taxonomy" id="2530452"/>
    <lineage>
        <taxon>Bacteria</taxon>
        <taxon>Pseudomonadati</taxon>
        <taxon>Bacteroidota</taxon>
        <taxon>Sphingobacteriia</taxon>
        <taxon>Sphingobacteriales</taxon>
        <taxon>Sphingobacteriaceae</taxon>
        <taxon>Pedobacter</taxon>
    </lineage>
</organism>
<dbReference type="SUPFAM" id="SSF53474">
    <property type="entry name" value="alpha/beta-Hydrolases"/>
    <property type="match status" value="1"/>
</dbReference>
<name>A0A4R0MQ60_9SPHI</name>
<dbReference type="EMBL" id="SJSK01000005">
    <property type="protein sequence ID" value="TCC88697.1"/>
    <property type="molecule type" value="Genomic_DNA"/>
</dbReference>
<dbReference type="PANTHER" id="PTHR48081:SF6">
    <property type="entry name" value="PEPTIDASE S9 PROLYL OLIGOPEPTIDASE CATALYTIC DOMAIN-CONTAINING PROTEIN"/>
    <property type="match status" value="1"/>
</dbReference>
<dbReference type="PANTHER" id="PTHR48081">
    <property type="entry name" value="AB HYDROLASE SUPERFAMILY PROTEIN C4A8.06C"/>
    <property type="match status" value="1"/>
</dbReference>
<dbReference type="InterPro" id="IPR050300">
    <property type="entry name" value="GDXG_lipolytic_enzyme"/>
</dbReference>
<keyword evidence="2" id="KW-0732">Signal</keyword>
<dbReference type="OrthoDB" id="9794725at2"/>
<feature type="signal peptide" evidence="2">
    <location>
        <begin position="1"/>
        <end position="22"/>
    </location>
</feature>
<feature type="domain" description="BD-FAE-like" evidence="3">
    <location>
        <begin position="64"/>
        <end position="259"/>
    </location>
</feature>